<dbReference type="EC" id="2.3.1.47" evidence="5"/>
<comment type="subunit">
    <text evidence="4">Homodimer.</text>
</comment>
<keyword evidence="6 14" id="KW-0808">Transferase</keyword>
<dbReference type="Gene3D" id="3.90.1150.10">
    <property type="entry name" value="Aspartate Aminotransferase, domain 1"/>
    <property type="match status" value="1"/>
</dbReference>
<dbReference type="GO" id="GO:0009102">
    <property type="term" value="P:biotin biosynthetic process"/>
    <property type="evidence" value="ECO:0007669"/>
    <property type="project" value="UniProtKB-KW"/>
</dbReference>
<name>F0SQJ9_RUBBR</name>
<evidence type="ECO:0000256" key="1">
    <source>
        <dbReference type="ARBA" id="ARBA00001933"/>
    </source>
</evidence>
<dbReference type="PANTHER" id="PTHR13693:SF100">
    <property type="entry name" value="8-AMINO-7-OXONONANOATE SYNTHASE"/>
    <property type="match status" value="1"/>
</dbReference>
<dbReference type="HOGENOM" id="CLU_015846_11_2_0"/>
<dbReference type="EMBL" id="CP002546">
    <property type="protein sequence ID" value="ADY57974.1"/>
    <property type="molecule type" value="Genomic_DNA"/>
</dbReference>
<evidence type="ECO:0000259" key="13">
    <source>
        <dbReference type="Pfam" id="PF00155"/>
    </source>
</evidence>
<feature type="domain" description="Aminotransferase class I/classII large" evidence="13">
    <location>
        <begin position="46"/>
        <end position="400"/>
    </location>
</feature>
<evidence type="ECO:0000313" key="14">
    <source>
        <dbReference type="EMBL" id="ADY57974.1"/>
    </source>
</evidence>
<gene>
    <name evidence="14" type="ordered locus">Plabr_0346</name>
</gene>
<reference evidence="15" key="1">
    <citation type="submission" date="2011-02" db="EMBL/GenBank/DDBJ databases">
        <title>The complete genome of Planctomyces brasiliensis DSM 5305.</title>
        <authorList>
            <person name="Lucas S."/>
            <person name="Copeland A."/>
            <person name="Lapidus A."/>
            <person name="Bruce D."/>
            <person name="Goodwin L."/>
            <person name="Pitluck S."/>
            <person name="Kyrpides N."/>
            <person name="Mavromatis K."/>
            <person name="Pagani I."/>
            <person name="Ivanova N."/>
            <person name="Ovchinnikova G."/>
            <person name="Lu M."/>
            <person name="Detter J.C."/>
            <person name="Han C."/>
            <person name="Land M."/>
            <person name="Hauser L."/>
            <person name="Markowitz V."/>
            <person name="Cheng J.-F."/>
            <person name="Hugenholtz P."/>
            <person name="Woyke T."/>
            <person name="Wu D."/>
            <person name="Tindall B."/>
            <person name="Pomrenke H.G."/>
            <person name="Brambilla E."/>
            <person name="Klenk H.-P."/>
            <person name="Eisen J.A."/>
        </authorList>
    </citation>
    <scope>NUCLEOTIDE SEQUENCE [LARGE SCALE GENOMIC DNA]</scope>
    <source>
        <strain evidence="15">ATCC 49424 / DSM 5305 / JCM 21570 / NBRC 103401 / IFAM 1448</strain>
    </source>
</reference>
<dbReference type="OrthoDB" id="9807157at2"/>
<dbReference type="SUPFAM" id="SSF53383">
    <property type="entry name" value="PLP-dependent transferases"/>
    <property type="match status" value="1"/>
</dbReference>
<comment type="cofactor">
    <cofactor evidence="1 12">
        <name>pyridoxal 5'-phosphate</name>
        <dbReference type="ChEBI" id="CHEBI:597326"/>
    </cofactor>
</comment>
<dbReference type="Proteomes" id="UP000006860">
    <property type="component" value="Chromosome"/>
</dbReference>
<evidence type="ECO:0000256" key="9">
    <source>
        <dbReference type="ARBA" id="ARBA00032610"/>
    </source>
</evidence>
<sequence>MSGRSTIHETMQRRLREIEAAGLLRTRRTVEPLGSGRCRLNSRELWDFSSNDYLGLSRHPHVQQATCDAVQAWGAGARASMLISGWTPAHQQLVDTLARFEQTEASLIFSSGYAACMGTIATLVDKQDLIFCDKLNHACLVDGCRLSGAKLRVYRHDQLDTLERELQKSHDSGSDFSGQRWIITETLFGMDGAMADLPRLLELAEQYDAALICDEAHGTGVYGPGGRGLIAELLHDRPDLADVVANRVAARLGTMSKAIGVQGGFVIGSQTLIQLLWNTARPAMFSTGISIANAAAAAAAIETMLDNESGPTELRARSRQFRERMQQLGLEVLGEPDCPIVPLVIEDPRRTIRWAGQLEEAGFLVGAVRPPTVPRNTSRLRISLSLAHPEQAIDELAAALDRLNREGMAA</sequence>
<dbReference type="InterPro" id="IPR015421">
    <property type="entry name" value="PyrdxlP-dep_Trfase_major"/>
</dbReference>
<dbReference type="STRING" id="756272.Plabr_0346"/>
<dbReference type="Pfam" id="PF00155">
    <property type="entry name" value="Aminotran_1_2"/>
    <property type="match status" value="1"/>
</dbReference>
<evidence type="ECO:0000256" key="10">
    <source>
        <dbReference type="ARBA" id="ARBA00033381"/>
    </source>
</evidence>
<dbReference type="PROSITE" id="PS00599">
    <property type="entry name" value="AA_TRANSFER_CLASS_2"/>
    <property type="match status" value="1"/>
</dbReference>
<dbReference type="GO" id="GO:0030170">
    <property type="term" value="F:pyridoxal phosphate binding"/>
    <property type="evidence" value="ECO:0007669"/>
    <property type="project" value="InterPro"/>
</dbReference>
<keyword evidence="14" id="KW-0012">Acyltransferase</keyword>
<dbReference type="InterPro" id="IPR004839">
    <property type="entry name" value="Aminotransferase_I/II_large"/>
</dbReference>
<dbReference type="InterPro" id="IPR001917">
    <property type="entry name" value="Aminotrans_II_pyridoxalP_BS"/>
</dbReference>
<organism evidence="14 15">
    <name type="scientific">Rubinisphaera brasiliensis (strain ATCC 49424 / DSM 5305 / JCM 21570 / IAM 15109 / NBRC 103401 / IFAM 1448)</name>
    <name type="common">Planctomyces brasiliensis</name>
    <dbReference type="NCBI Taxonomy" id="756272"/>
    <lineage>
        <taxon>Bacteria</taxon>
        <taxon>Pseudomonadati</taxon>
        <taxon>Planctomycetota</taxon>
        <taxon>Planctomycetia</taxon>
        <taxon>Planctomycetales</taxon>
        <taxon>Planctomycetaceae</taxon>
        <taxon>Rubinisphaera</taxon>
    </lineage>
</organism>
<dbReference type="InterPro" id="IPR015422">
    <property type="entry name" value="PyrdxlP-dep_Trfase_small"/>
</dbReference>
<proteinExistence type="inferred from homology"/>
<comment type="pathway">
    <text evidence="2">Cofactor biosynthesis; biotin biosynthesis.</text>
</comment>
<accession>F0SQJ9</accession>
<comment type="catalytic activity">
    <reaction evidence="11">
        <text>6-carboxyhexanoyl-[ACP] + L-alanine + H(+) = (8S)-8-amino-7-oxononanoate + holo-[ACP] + CO2</text>
        <dbReference type="Rhea" id="RHEA:42288"/>
        <dbReference type="Rhea" id="RHEA-COMP:9685"/>
        <dbReference type="Rhea" id="RHEA-COMP:9955"/>
        <dbReference type="ChEBI" id="CHEBI:15378"/>
        <dbReference type="ChEBI" id="CHEBI:16526"/>
        <dbReference type="ChEBI" id="CHEBI:57972"/>
        <dbReference type="ChEBI" id="CHEBI:64479"/>
        <dbReference type="ChEBI" id="CHEBI:78846"/>
        <dbReference type="ChEBI" id="CHEBI:149468"/>
        <dbReference type="EC" id="2.3.1.47"/>
    </reaction>
</comment>
<evidence type="ECO:0000256" key="8">
    <source>
        <dbReference type="ARBA" id="ARBA00022898"/>
    </source>
</evidence>
<evidence type="ECO:0000256" key="5">
    <source>
        <dbReference type="ARBA" id="ARBA00013187"/>
    </source>
</evidence>
<comment type="similarity">
    <text evidence="3">Belongs to the class-II pyridoxal-phosphate-dependent aminotransferase family. BioF subfamily.</text>
</comment>
<dbReference type="AlphaFoldDB" id="F0SQJ9"/>
<evidence type="ECO:0000313" key="15">
    <source>
        <dbReference type="Proteomes" id="UP000006860"/>
    </source>
</evidence>
<dbReference type="InterPro" id="IPR015424">
    <property type="entry name" value="PyrdxlP-dep_Trfase"/>
</dbReference>
<evidence type="ECO:0000256" key="7">
    <source>
        <dbReference type="ARBA" id="ARBA00022756"/>
    </source>
</evidence>
<keyword evidence="15" id="KW-1185">Reference proteome</keyword>
<evidence type="ECO:0000256" key="12">
    <source>
        <dbReference type="RuleBase" id="RU003693"/>
    </source>
</evidence>
<dbReference type="eggNOG" id="COG0156">
    <property type="taxonomic scope" value="Bacteria"/>
</dbReference>
<evidence type="ECO:0000256" key="4">
    <source>
        <dbReference type="ARBA" id="ARBA00011738"/>
    </source>
</evidence>
<protein>
    <recommendedName>
        <fullName evidence="5">8-amino-7-oxononanoate synthase</fullName>
        <ecNumber evidence="5">2.3.1.47</ecNumber>
    </recommendedName>
    <alternativeName>
        <fullName evidence="9">7-keto-8-amino-pelargonic acid synthase</fullName>
    </alternativeName>
    <alternativeName>
        <fullName evidence="10">8-amino-7-ketopelargonate synthase</fullName>
    </alternativeName>
</protein>
<evidence type="ECO:0000256" key="11">
    <source>
        <dbReference type="ARBA" id="ARBA00047715"/>
    </source>
</evidence>
<keyword evidence="8 12" id="KW-0663">Pyridoxal phosphate</keyword>
<keyword evidence="7" id="KW-0093">Biotin biosynthesis</keyword>
<dbReference type="GO" id="GO:0008710">
    <property type="term" value="F:8-amino-7-oxononanoate synthase activity"/>
    <property type="evidence" value="ECO:0007669"/>
    <property type="project" value="UniProtKB-EC"/>
</dbReference>
<dbReference type="PANTHER" id="PTHR13693">
    <property type="entry name" value="CLASS II AMINOTRANSFERASE/8-AMINO-7-OXONONANOATE SYNTHASE"/>
    <property type="match status" value="1"/>
</dbReference>
<dbReference type="InterPro" id="IPR050087">
    <property type="entry name" value="AON_synthase_class-II"/>
</dbReference>
<evidence type="ECO:0000256" key="6">
    <source>
        <dbReference type="ARBA" id="ARBA00022679"/>
    </source>
</evidence>
<evidence type="ECO:0000256" key="3">
    <source>
        <dbReference type="ARBA" id="ARBA00010008"/>
    </source>
</evidence>
<dbReference type="RefSeq" id="WP_013626718.1">
    <property type="nucleotide sequence ID" value="NC_015174.1"/>
</dbReference>
<evidence type="ECO:0000256" key="2">
    <source>
        <dbReference type="ARBA" id="ARBA00004746"/>
    </source>
</evidence>
<dbReference type="KEGG" id="pbs:Plabr_0346"/>
<dbReference type="Gene3D" id="3.40.640.10">
    <property type="entry name" value="Type I PLP-dependent aspartate aminotransferase-like (Major domain)"/>
    <property type="match status" value="1"/>
</dbReference>